<keyword evidence="2" id="KW-1185">Reference proteome</keyword>
<reference evidence="1" key="1">
    <citation type="submission" date="2023-10" db="EMBL/GenBank/DDBJ databases">
        <authorList>
            <person name="Domelevo Entfellner J.-B."/>
        </authorList>
    </citation>
    <scope>NUCLEOTIDE SEQUENCE</scope>
</reference>
<organism evidence="1 2">
    <name type="scientific">Sphenostylis stenocarpa</name>
    <dbReference type="NCBI Taxonomy" id="92480"/>
    <lineage>
        <taxon>Eukaryota</taxon>
        <taxon>Viridiplantae</taxon>
        <taxon>Streptophyta</taxon>
        <taxon>Embryophyta</taxon>
        <taxon>Tracheophyta</taxon>
        <taxon>Spermatophyta</taxon>
        <taxon>Magnoliopsida</taxon>
        <taxon>eudicotyledons</taxon>
        <taxon>Gunneridae</taxon>
        <taxon>Pentapetalae</taxon>
        <taxon>rosids</taxon>
        <taxon>fabids</taxon>
        <taxon>Fabales</taxon>
        <taxon>Fabaceae</taxon>
        <taxon>Papilionoideae</taxon>
        <taxon>50 kb inversion clade</taxon>
        <taxon>NPAAA clade</taxon>
        <taxon>indigoferoid/millettioid clade</taxon>
        <taxon>Phaseoleae</taxon>
        <taxon>Sphenostylis</taxon>
    </lineage>
</organism>
<dbReference type="Gramene" id="rna-AYBTSS11_LOCUS20745">
    <property type="protein sequence ID" value="CAJ1965258.1"/>
    <property type="gene ID" value="gene-AYBTSS11_LOCUS20745"/>
</dbReference>
<accession>A0AA86SU52</accession>
<evidence type="ECO:0000313" key="1">
    <source>
        <dbReference type="EMBL" id="CAJ1965258.1"/>
    </source>
</evidence>
<dbReference type="Proteomes" id="UP001189624">
    <property type="component" value="Chromosome 6"/>
</dbReference>
<evidence type="ECO:0000313" key="2">
    <source>
        <dbReference type="Proteomes" id="UP001189624"/>
    </source>
</evidence>
<gene>
    <name evidence="1" type="ORF">AYBTSS11_LOCUS20745</name>
</gene>
<proteinExistence type="predicted"/>
<sequence length="83" mass="9313">MKLRCESLESKETLKFDSCTAPTVQDSGIMLEHLVNVLWVITGDVGWGLCCVCLDKRKSARLLDFMLGSCESKEMKVLKCGRQ</sequence>
<name>A0AA86SU52_9FABA</name>
<dbReference type="EMBL" id="OY731403">
    <property type="protein sequence ID" value="CAJ1965258.1"/>
    <property type="molecule type" value="Genomic_DNA"/>
</dbReference>
<dbReference type="AlphaFoldDB" id="A0AA86SU52"/>
<protein>
    <submittedName>
        <fullName evidence="1">Uncharacterized protein</fullName>
    </submittedName>
</protein>